<proteinExistence type="predicted"/>
<reference evidence="1" key="1">
    <citation type="journal article" date="2019" name="MBio">
        <title>Virus Genomes from Deep Sea Sediments Expand the Ocean Megavirome and Support Independent Origins of Viral Gigantism.</title>
        <authorList>
            <person name="Backstrom D."/>
            <person name="Yutin N."/>
            <person name="Jorgensen S.L."/>
            <person name="Dharamshi J."/>
            <person name="Homa F."/>
            <person name="Zaremba-Niedwiedzka K."/>
            <person name="Spang A."/>
            <person name="Wolf Y.I."/>
            <person name="Koonin E.V."/>
            <person name="Ettema T.J."/>
        </authorList>
    </citation>
    <scope>NUCLEOTIDE SEQUENCE</scope>
</reference>
<evidence type="ECO:0000313" key="1">
    <source>
        <dbReference type="EMBL" id="QBK91607.1"/>
    </source>
</evidence>
<organism evidence="1">
    <name type="scientific">Pithovirus LCPAC302</name>
    <dbReference type="NCBI Taxonomy" id="2506593"/>
    <lineage>
        <taxon>Viruses</taxon>
        <taxon>Pithoviruses</taxon>
    </lineage>
</organism>
<name>A0A481Z761_9VIRU</name>
<sequence length="240" mass="28203">MFIFKSNWENKMSKSAIKMTETLMLRRIDPISMIKRYFVGDFKSTDYPKNSVKISSSFVNLDQKIGENPTSKIYRFKDKTNSGQVVVTTNHKQYTAYKTGIKTKNICLWSRREIKGEPIGIPVAMETDRHTKETAFWIEDTYYDFSCALAALKRIYLCHHMYKDPLYMDAEQLLHCMYYRMYPDRIGNRIKEAQNWRLLDINGGPLTNDEYNSEECSYVSIPNISMIPVKRQYIKLSAKN</sequence>
<gene>
    <name evidence="1" type="ORF">LCPAC302_02270</name>
</gene>
<accession>A0A481Z761</accession>
<protein>
    <submittedName>
        <fullName evidence="1">A1L transcription factor/late transcription factor VLTF-2</fullName>
    </submittedName>
</protein>
<dbReference type="EMBL" id="MK500552">
    <property type="protein sequence ID" value="QBK91607.1"/>
    <property type="molecule type" value="Genomic_DNA"/>
</dbReference>